<dbReference type="PANTHER" id="PTHR23028:SF53">
    <property type="entry name" value="ACYL_TRANSF_3 DOMAIN-CONTAINING PROTEIN"/>
    <property type="match status" value="1"/>
</dbReference>
<dbReference type="KEGG" id="sch:Sphch_0078"/>
<dbReference type="InterPro" id="IPR050879">
    <property type="entry name" value="Acyltransferase_3"/>
</dbReference>
<dbReference type="Proteomes" id="UP000007150">
    <property type="component" value="Chromosome 1"/>
</dbReference>
<proteinExistence type="predicted"/>
<gene>
    <name evidence="4" type="ORF">Sphch_0078</name>
</gene>
<keyword evidence="5" id="KW-1185">Reference proteome</keyword>
<accession>F6ETE4</accession>
<organism evidence="4 5">
    <name type="scientific">Sphingobium chlorophenolicum L-1</name>
    <dbReference type="NCBI Taxonomy" id="690566"/>
    <lineage>
        <taxon>Bacteria</taxon>
        <taxon>Pseudomonadati</taxon>
        <taxon>Pseudomonadota</taxon>
        <taxon>Alphaproteobacteria</taxon>
        <taxon>Sphingomonadales</taxon>
        <taxon>Sphingomonadaceae</taxon>
        <taxon>Sphingobium</taxon>
    </lineage>
</organism>
<evidence type="ECO:0000259" key="3">
    <source>
        <dbReference type="Pfam" id="PF19040"/>
    </source>
</evidence>
<feature type="transmembrane region" description="Helical" evidence="1">
    <location>
        <begin position="103"/>
        <end position="123"/>
    </location>
</feature>
<protein>
    <submittedName>
        <fullName evidence="4">Acyltransferase 3</fullName>
    </submittedName>
</protein>
<dbReference type="STRING" id="690566.Sphch_0078"/>
<dbReference type="InterPro" id="IPR043968">
    <property type="entry name" value="SGNH"/>
</dbReference>
<feature type="transmembrane region" description="Helical" evidence="1">
    <location>
        <begin position="217"/>
        <end position="236"/>
    </location>
</feature>
<feature type="transmembrane region" description="Helical" evidence="1">
    <location>
        <begin position="56"/>
        <end position="82"/>
    </location>
</feature>
<keyword evidence="1" id="KW-1133">Transmembrane helix</keyword>
<feature type="transmembrane region" description="Helical" evidence="1">
    <location>
        <begin position="194"/>
        <end position="211"/>
    </location>
</feature>
<evidence type="ECO:0000256" key="1">
    <source>
        <dbReference type="SAM" id="Phobius"/>
    </source>
</evidence>
<keyword evidence="1" id="KW-0472">Membrane</keyword>
<feature type="domain" description="Acyltransferase 3" evidence="2">
    <location>
        <begin position="37"/>
        <end position="354"/>
    </location>
</feature>
<feature type="transmembrane region" description="Helical" evidence="1">
    <location>
        <begin position="342"/>
        <end position="359"/>
    </location>
</feature>
<feature type="transmembrane region" description="Helical" evidence="1">
    <location>
        <begin position="313"/>
        <end position="330"/>
    </location>
</feature>
<dbReference type="GO" id="GO:0009103">
    <property type="term" value="P:lipopolysaccharide biosynthetic process"/>
    <property type="evidence" value="ECO:0007669"/>
    <property type="project" value="TreeGrafter"/>
</dbReference>
<evidence type="ECO:0000313" key="5">
    <source>
        <dbReference type="Proteomes" id="UP000007150"/>
    </source>
</evidence>
<dbReference type="GO" id="GO:0016747">
    <property type="term" value="F:acyltransferase activity, transferring groups other than amino-acyl groups"/>
    <property type="evidence" value="ECO:0007669"/>
    <property type="project" value="InterPro"/>
</dbReference>
<dbReference type="PANTHER" id="PTHR23028">
    <property type="entry name" value="ACETYLTRANSFERASE"/>
    <property type="match status" value="1"/>
</dbReference>
<dbReference type="AlphaFoldDB" id="F6ETE4"/>
<evidence type="ECO:0000313" key="4">
    <source>
        <dbReference type="EMBL" id="AEG47781.1"/>
    </source>
</evidence>
<dbReference type="Pfam" id="PF01757">
    <property type="entry name" value="Acyl_transf_3"/>
    <property type="match status" value="1"/>
</dbReference>
<feature type="transmembrane region" description="Helical" evidence="1">
    <location>
        <begin position="129"/>
        <end position="147"/>
    </location>
</feature>
<name>F6ETE4_SPHCR</name>
<dbReference type="Pfam" id="PF19040">
    <property type="entry name" value="SGNH"/>
    <property type="match status" value="1"/>
</dbReference>
<dbReference type="EMBL" id="CP002798">
    <property type="protein sequence ID" value="AEG47781.1"/>
    <property type="molecule type" value="Genomic_DNA"/>
</dbReference>
<dbReference type="GO" id="GO:0016020">
    <property type="term" value="C:membrane"/>
    <property type="evidence" value="ECO:0007669"/>
    <property type="project" value="TreeGrafter"/>
</dbReference>
<feature type="domain" description="SGNH" evidence="3">
    <location>
        <begin position="431"/>
        <end position="675"/>
    </location>
</feature>
<evidence type="ECO:0000259" key="2">
    <source>
        <dbReference type="Pfam" id="PF01757"/>
    </source>
</evidence>
<sequence>MDAANSLKKEGRSIAATLSRPASPAAKALPSAAYRRDIDGLRALAVLPVLFYHVDLWPFSGGFVGVDIFFVISGYLIGSIIARELAEGRFSLTAFYARRIRRIFPALFATIAVTIAAGSLILLPLDYRALGMSAVATVLFASNLYFARHSGYFGSAAEEAPLLHTWSLAVEEQFYILFPLLMLCAFRAGGRTRLVIASTALLSFCAAMLLVGRAPVLAFYMPFPRAWELLAGALLATGPLPPPRSRRAAQLCAFGGIALIGWAVFGFSNATAFPGPNALYPVLGAMLILHAGRNGSAVGDMLGSAAPVAVGRISYSLYLWHWPIVVFWTYRTDGEWRLREQALVILLSLLAAALSWRFIEEPFRQARRFTATRAFAFAGAMAAAGCGAGGLLYFSGGLPMRVTPTVAALDAASRSMAYLPERCSGMAAVRHRALCAVGAHNGTAPSFLLWGDSHAHALKPAFDQAGDALGLSGRIASYPACPTLLGLDRLDQPPSHDCSAFNAQVLAMLRDSPTIHTVFLVSRWGLCANGRRPEGGIPCYLGRDADDDRSIRRDAWLFRLGLKETVATLTAMGKRVILVAPIPEFRRNVPESLARAELYSEPAGLALSQADYLRRQRDVLAAFDQMRRRFAADILYPHQLLCRTGQCATMAHGVPLYADDDHLSRQGSLLLSRMVYRAMRPVGAQRK</sequence>
<feature type="transmembrane region" description="Helical" evidence="1">
    <location>
        <begin position="371"/>
        <end position="394"/>
    </location>
</feature>
<keyword evidence="1" id="KW-0812">Transmembrane</keyword>
<dbReference type="HOGENOM" id="CLU_005679_10_4_5"/>
<keyword evidence="4" id="KW-0012">Acyltransferase</keyword>
<dbReference type="InterPro" id="IPR002656">
    <property type="entry name" value="Acyl_transf_3_dom"/>
</dbReference>
<feature type="transmembrane region" description="Helical" evidence="1">
    <location>
        <begin position="248"/>
        <end position="267"/>
    </location>
</feature>
<reference evidence="4 5" key="1">
    <citation type="submission" date="2011-05" db="EMBL/GenBank/DDBJ databases">
        <title>Complete sequence of chromosome 1 of Sphingobium chlorophenolicum L-1.</title>
        <authorList>
            <consortium name="US DOE Joint Genome Institute"/>
            <person name="Lucas S."/>
            <person name="Han J."/>
            <person name="Lapidus A."/>
            <person name="Cheng J.-F."/>
            <person name="Goodwin L."/>
            <person name="Pitluck S."/>
            <person name="Peters L."/>
            <person name="Daligault H."/>
            <person name="Han C."/>
            <person name="Tapia R."/>
            <person name="Land M."/>
            <person name="Hauser L."/>
            <person name="Kyrpides N."/>
            <person name="Ivanova N."/>
            <person name="Pagani I."/>
            <person name="Turner P."/>
            <person name="Copley S."/>
            <person name="Woyke T."/>
        </authorList>
    </citation>
    <scope>NUCLEOTIDE SEQUENCE [LARGE SCALE GENOMIC DNA]</scope>
    <source>
        <strain evidence="4 5">L-1</strain>
    </source>
</reference>
<keyword evidence="4" id="KW-0808">Transferase</keyword>
<dbReference type="RefSeq" id="WP_013846054.1">
    <property type="nucleotide sequence ID" value="NC_015593.1"/>
</dbReference>